<feature type="transmembrane region" description="Helical" evidence="10">
    <location>
        <begin position="56"/>
        <end position="75"/>
    </location>
</feature>
<evidence type="ECO:0000256" key="7">
    <source>
        <dbReference type="ARBA" id="ARBA00023098"/>
    </source>
</evidence>
<feature type="transmembrane region" description="Helical" evidence="10">
    <location>
        <begin position="104"/>
        <end position="126"/>
    </location>
</feature>
<dbReference type="Proteomes" id="UP000789831">
    <property type="component" value="Unassembled WGS sequence"/>
</dbReference>
<keyword evidence="5" id="KW-0746">Sphingolipid metabolism</keyword>
<dbReference type="GO" id="GO:0033188">
    <property type="term" value="F:sphingomyelin synthase activity"/>
    <property type="evidence" value="ECO:0007669"/>
    <property type="project" value="TreeGrafter"/>
</dbReference>
<dbReference type="Pfam" id="PF14360">
    <property type="entry name" value="PAP2_C"/>
    <property type="match status" value="1"/>
</dbReference>
<evidence type="ECO:0000256" key="4">
    <source>
        <dbReference type="ARBA" id="ARBA00022692"/>
    </source>
</evidence>
<dbReference type="GO" id="GO:0005886">
    <property type="term" value="C:plasma membrane"/>
    <property type="evidence" value="ECO:0007669"/>
    <property type="project" value="TreeGrafter"/>
</dbReference>
<dbReference type="OrthoDB" id="422827at2759"/>
<evidence type="ECO:0000256" key="2">
    <source>
        <dbReference type="ARBA" id="ARBA00005441"/>
    </source>
</evidence>
<keyword evidence="3" id="KW-0808">Transferase</keyword>
<feature type="transmembrane region" description="Helical" evidence="10">
    <location>
        <begin position="195"/>
        <end position="214"/>
    </location>
</feature>
<proteinExistence type="inferred from homology"/>
<evidence type="ECO:0000313" key="13">
    <source>
        <dbReference type="Proteomes" id="UP000789831"/>
    </source>
</evidence>
<feature type="domain" description="Sphingomyelin synthase-like" evidence="11">
    <location>
        <begin position="191"/>
        <end position="259"/>
    </location>
</feature>
<name>A0A9N8ZQX0_9GLOM</name>
<evidence type="ECO:0000313" key="12">
    <source>
        <dbReference type="EMBL" id="CAG8503843.1"/>
    </source>
</evidence>
<evidence type="ECO:0000256" key="6">
    <source>
        <dbReference type="ARBA" id="ARBA00022989"/>
    </source>
</evidence>
<keyword evidence="6 10" id="KW-1133">Transmembrane helix</keyword>
<keyword evidence="7" id="KW-0443">Lipid metabolism</keyword>
<keyword evidence="13" id="KW-1185">Reference proteome</keyword>
<dbReference type="PANTHER" id="PTHR21290:SF25">
    <property type="entry name" value="SPHINGOMYELIN SYNTHASE-RELATED PROTEIN 1"/>
    <property type="match status" value="1"/>
</dbReference>
<dbReference type="GO" id="GO:0046513">
    <property type="term" value="P:ceramide biosynthetic process"/>
    <property type="evidence" value="ECO:0007669"/>
    <property type="project" value="TreeGrafter"/>
</dbReference>
<keyword evidence="4 10" id="KW-0812">Transmembrane</keyword>
<feature type="transmembrane region" description="Helical" evidence="10">
    <location>
        <begin position="245"/>
        <end position="267"/>
    </location>
</feature>
<evidence type="ECO:0000256" key="5">
    <source>
        <dbReference type="ARBA" id="ARBA00022919"/>
    </source>
</evidence>
<sequence length="412" mass="46750">MPLNFAKIRRVLTDKFWGNSHRQLSGSTDATILHDSHLSDFLHLTPALLAELIRTLWSAIFLVILGLFLTFNIQWSDQRWKYSGDDMKPLVDLGFKVLPETDKVFLADLFMLTLLVGSVFFTLFMAESNRARIIIVRRIFWLLGILLFFRTITLSTTTLPSPKNCTPVDTGSFWFMLKQGVHLILGGVKACTDNIYSGHTIFITTSIILFRVYCKYPYLTYYSYVHGTTGICLLVATRLHYTVDVLLAVFITYAVHSIYFFIVDLCIEKHFLHIRRAEERLGDKELYQRIGYIPNMFNVSLVGTVRWMDGLDIRFAMEDEQTVVQTIELSHHRQQVLTVERERKAASNRSVTDSQHGEGACENDSSSPHHGDDDGSSTERHLSLTITENALPESKISSSSSSIQIGTSGSTS</sequence>
<dbReference type="InterPro" id="IPR045221">
    <property type="entry name" value="Sphingomyelin_synth-like"/>
</dbReference>
<dbReference type="GO" id="GO:0005789">
    <property type="term" value="C:endoplasmic reticulum membrane"/>
    <property type="evidence" value="ECO:0007669"/>
    <property type="project" value="TreeGrafter"/>
</dbReference>
<evidence type="ECO:0000256" key="9">
    <source>
        <dbReference type="SAM" id="MobiDB-lite"/>
    </source>
</evidence>
<feature type="region of interest" description="Disordered" evidence="9">
    <location>
        <begin position="338"/>
        <end position="412"/>
    </location>
</feature>
<dbReference type="GO" id="GO:0047493">
    <property type="term" value="F:ceramide cholinephosphotransferase activity"/>
    <property type="evidence" value="ECO:0007669"/>
    <property type="project" value="TreeGrafter"/>
</dbReference>
<keyword evidence="8 10" id="KW-0472">Membrane</keyword>
<protein>
    <submittedName>
        <fullName evidence="12">10838_t:CDS:1</fullName>
    </submittedName>
</protein>
<evidence type="ECO:0000259" key="11">
    <source>
        <dbReference type="Pfam" id="PF14360"/>
    </source>
</evidence>
<reference evidence="12" key="1">
    <citation type="submission" date="2021-06" db="EMBL/GenBank/DDBJ databases">
        <authorList>
            <person name="Kallberg Y."/>
            <person name="Tangrot J."/>
            <person name="Rosling A."/>
        </authorList>
    </citation>
    <scope>NUCLEOTIDE SEQUENCE</scope>
    <source>
        <strain evidence="12">MT106</strain>
    </source>
</reference>
<dbReference type="EMBL" id="CAJVPL010000501">
    <property type="protein sequence ID" value="CAG8503843.1"/>
    <property type="molecule type" value="Genomic_DNA"/>
</dbReference>
<dbReference type="InterPro" id="IPR025749">
    <property type="entry name" value="Sphingomyelin_synth-like_dom"/>
</dbReference>
<dbReference type="GO" id="GO:0000139">
    <property type="term" value="C:Golgi membrane"/>
    <property type="evidence" value="ECO:0007669"/>
    <property type="project" value="TreeGrafter"/>
</dbReference>
<evidence type="ECO:0000256" key="1">
    <source>
        <dbReference type="ARBA" id="ARBA00004141"/>
    </source>
</evidence>
<feature type="compositionally biased region" description="Basic and acidic residues" evidence="9">
    <location>
        <begin position="367"/>
        <end position="382"/>
    </location>
</feature>
<dbReference type="AlphaFoldDB" id="A0A9N8ZQX0"/>
<comment type="similarity">
    <text evidence="2">Belongs to the sphingomyelin synthase family.</text>
</comment>
<evidence type="ECO:0000256" key="3">
    <source>
        <dbReference type="ARBA" id="ARBA00022679"/>
    </source>
</evidence>
<comment type="subcellular location">
    <subcellularLocation>
        <location evidence="1">Membrane</location>
        <topology evidence="1">Multi-pass membrane protein</topology>
    </subcellularLocation>
</comment>
<evidence type="ECO:0000256" key="8">
    <source>
        <dbReference type="ARBA" id="ARBA00023136"/>
    </source>
</evidence>
<gene>
    <name evidence="12" type="ORF">AGERDE_LOCUS4384</name>
</gene>
<feature type="transmembrane region" description="Helical" evidence="10">
    <location>
        <begin position="138"/>
        <end position="159"/>
    </location>
</feature>
<dbReference type="PANTHER" id="PTHR21290">
    <property type="entry name" value="SPHINGOMYELIN SYNTHETASE"/>
    <property type="match status" value="1"/>
</dbReference>
<evidence type="ECO:0000256" key="10">
    <source>
        <dbReference type="SAM" id="Phobius"/>
    </source>
</evidence>
<accession>A0A9N8ZQX0</accession>
<feature type="compositionally biased region" description="Low complexity" evidence="9">
    <location>
        <begin position="394"/>
        <end position="412"/>
    </location>
</feature>
<feature type="transmembrane region" description="Helical" evidence="10">
    <location>
        <begin position="221"/>
        <end position="239"/>
    </location>
</feature>
<comment type="caution">
    <text evidence="12">The sequence shown here is derived from an EMBL/GenBank/DDBJ whole genome shotgun (WGS) entry which is preliminary data.</text>
</comment>
<organism evidence="12 13">
    <name type="scientific">Ambispora gerdemannii</name>
    <dbReference type="NCBI Taxonomy" id="144530"/>
    <lineage>
        <taxon>Eukaryota</taxon>
        <taxon>Fungi</taxon>
        <taxon>Fungi incertae sedis</taxon>
        <taxon>Mucoromycota</taxon>
        <taxon>Glomeromycotina</taxon>
        <taxon>Glomeromycetes</taxon>
        <taxon>Archaeosporales</taxon>
        <taxon>Ambisporaceae</taxon>
        <taxon>Ambispora</taxon>
    </lineage>
</organism>